<keyword evidence="2" id="KW-1185">Reference proteome</keyword>
<name>A0A0F7SD06_9BASI</name>
<dbReference type="EMBL" id="CCFA01004516">
    <property type="protein sequence ID" value="CDW99290.1"/>
    <property type="molecule type" value="Genomic_DNA"/>
</dbReference>
<dbReference type="AlphaFoldDB" id="A0A0F7SD06"/>
<organism evidence="1 2">
    <name type="scientific">Sporisorium scitamineum</name>
    <dbReference type="NCBI Taxonomy" id="49012"/>
    <lineage>
        <taxon>Eukaryota</taxon>
        <taxon>Fungi</taxon>
        <taxon>Dikarya</taxon>
        <taxon>Basidiomycota</taxon>
        <taxon>Ustilaginomycotina</taxon>
        <taxon>Ustilaginomycetes</taxon>
        <taxon>Ustilaginales</taxon>
        <taxon>Ustilaginaceae</taxon>
        <taxon>Sporisorium</taxon>
    </lineage>
</organism>
<evidence type="ECO:0000313" key="1">
    <source>
        <dbReference type="EMBL" id="CDW99290.1"/>
    </source>
</evidence>
<accession>A0A0F7SD06</accession>
<gene>
    <name evidence="1" type="primary">SSCI73920.1</name>
</gene>
<dbReference type="Proteomes" id="UP000242770">
    <property type="component" value="Unassembled WGS sequence"/>
</dbReference>
<evidence type="ECO:0000313" key="2">
    <source>
        <dbReference type="Proteomes" id="UP000242770"/>
    </source>
</evidence>
<proteinExistence type="predicted"/>
<protein>
    <submittedName>
        <fullName evidence="1">Uncharacterized protein</fullName>
    </submittedName>
</protein>
<sequence>MKEVVAADAKAGNKGEEGAAAVTVVMDSQKVLASNPKIVEAVKP</sequence>
<reference evidence="2" key="1">
    <citation type="submission" date="2014-06" db="EMBL/GenBank/DDBJ databases">
        <authorList>
            <person name="Berkman P.J."/>
        </authorList>
    </citation>
    <scope>NUCLEOTIDE SEQUENCE [LARGE SCALE GENOMIC DNA]</scope>
</reference>